<keyword evidence="6 9" id="KW-0472">Membrane</keyword>
<evidence type="ECO:0000256" key="4">
    <source>
        <dbReference type="ARBA" id="ARBA00022989"/>
    </source>
</evidence>
<evidence type="ECO:0000259" key="10">
    <source>
        <dbReference type="PROSITE" id="PS50262"/>
    </source>
</evidence>
<keyword evidence="4 9" id="KW-1133">Transmembrane helix</keyword>
<keyword evidence="5" id="KW-0297">G-protein coupled receptor</keyword>
<dbReference type="CDD" id="cd00637">
    <property type="entry name" value="7tm_classA_rhodopsin-like"/>
    <property type="match status" value="1"/>
</dbReference>
<dbReference type="AlphaFoldDB" id="A0AAD8FK18"/>
<proteinExistence type="predicted"/>
<keyword evidence="7 11" id="KW-0675">Receptor</keyword>
<evidence type="ECO:0000256" key="8">
    <source>
        <dbReference type="ARBA" id="ARBA00023224"/>
    </source>
</evidence>
<dbReference type="InterPro" id="IPR050569">
    <property type="entry name" value="TAAR"/>
</dbReference>
<reference evidence="11" key="2">
    <citation type="submission" date="2023-04" db="EMBL/GenBank/DDBJ databases">
        <authorList>
            <person name="Bu L."/>
            <person name="Lu L."/>
            <person name="Laidemitt M.R."/>
            <person name="Zhang S.M."/>
            <person name="Mutuku M."/>
            <person name="Mkoji G."/>
            <person name="Steinauer M."/>
            <person name="Loker E.S."/>
        </authorList>
    </citation>
    <scope>NUCLEOTIDE SEQUENCE</scope>
    <source>
        <strain evidence="11">KasaAsao</strain>
        <tissue evidence="11">Whole Snail</tissue>
    </source>
</reference>
<evidence type="ECO:0000256" key="1">
    <source>
        <dbReference type="ARBA" id="ARBA00004651"/>
    </source>
</evidence>
<dbReference type="PANTHER" id="PTHR24249">
    <property type="entry name" value="HISTAMINE RECEPTOR-RELATED G-PROTEIN COUPLED RECEPTOR"/>
    <property type="match status" value="1"/>
</dbReference>
<feature type="transmembrane region" description="Helical" evidence="9">
    <location>
        <begin position="333"/>
        <end position="351"/>
    </location>
</feature>
<comment type="subcellular location">
    <subcellularLocation>
        <location evidence="1">Cell membrane</location>
        <topology evidence="1">Multi-pass membrane protein</topology>
    </subcellularLocation>
</comment>
<keyword evidence="12" id="KW-1185">Reference proteome</keyword>
<evidence type="ECO:0000256" key="9">
    <source>
        <dbReference type="SAM" id="Phobius"/>
    </source>
</evidence>
<dbReference type="PRINTS" id="PR00237">
    <property type="entry name" value="GPCRRHODOPSN"/>
</dbReference>
<feature type="transmembrane region" description="Helical" evidence="9">
    <location>
        <begin position="205"/>
        <end position="238"/>
    </location>
</feature>
<dbReference type="Proteomes" id="UP001233172">
    <property type="component" value="Unassembled WGS sequence"/>
</dbReference>
<comment type="caution">
    <text evidence="11">The sequence shown here is derived from an EMBL/GenBank/DDBJ whole genome shotgun (WGS) entry which is preliminary data.</text>
</comment>
<dbReference type="GO" id="GO:0005886">
    <property type="term" value="C:plasma membrane"/>
    <property type="evidence" value="ECO:0007669"/>
    <property type="project" value="UniProtKB-SubCell"/>
</dbReference>
<feature type="domain" description="G-protein coupled receptors family 1 profile" evidence="10">
    <location>
        <begin position="49"/>
        <end position="349"/>
    </location>
</feature>
<keyword evidence="2" id="KW-1003">Cell membrane</keyword>
<organism evidence="11 12">
    <name type="scientific">Biomphalaria pfeifferi</name>
    <name type="common">Bloodfluke planorb</name>
    <name type="synonym">Freshwater snail</name>
    <dbReference type="NCBI Taxonomy" id="112525"/>
    <lineage>
        <taxon>Eukaryota</taxon>
        <taxon>Metazoa</taxon>
        <taxon>Spiralia</taxon>
        <taxon>Lophotrochozoa</taxon>
        <taxon>Mollusca</taxon>
        <taxon>Gastropoda</taxon>
        <taxon>Heterobranchia</taxon>
        <taxon>Euthyneura</taxon>
        <taxon>Panpulmonata</taxon>
        <taxon>Hygrophila</taxon>
        <taxon>Lymnaeoidea</taxon>
        <taxon>Planorbidae</taxon>
        <taxon>Biomphalaria</taxon>
    </lineage>
</organism>
<evidence type="ECO:0000256" key="6">
    <source>
        <dbReference type="ARBA" id="ARBA00023136"/>
    </source>
</evidence>
<dbReference type="Pfam" id="PF00001">
    <property type="entry name" value="7tm_1"/>
    <property type="match status" value="1"/>
</dbReference>
<dbReference type="EMBL" id="JASAOG010000012">
    <property type="protein sequence ID" value="KAK0065974.1"/>
    <property type="molecule type" value="Genomic_DNA"/>
</dbReference>
<accession>A0AAD8FK18</accession>
<feature type="transmembrane region" description="Helical" evidence="9">
    <location>
        <begin position="295"/>
        <end position="313"/>
    </location>
</feature>
<dbReference type="GO" id="GO:0004930">
    <property type="term" value="F:G protein-coupled receptor activity"/>
    <property type="evidence" value="ECO:0007669"/>
    <property type="project" value="UniProtKB-KW"/>
</dbReference>
<feature type="transmembrane region" description="Helical" evidence="9">
    <location>
        <begin position="163"/>
        <end position="185"/>
    </location>
</feature>
<evidence type="ECO:0000256" key="2">
    <source>
        <dbReference type="ARBA" id="ARBA00022475"/>
    </source>
</evidence>
<dbReference type="Gene3D" id="1.20.1070.10">
    <property type="entry name" value="Rhodopsin 7-helix transmembrane proteins"/>
    <property type="match status" value="1"/>
</dbReference>
<dbReference type="InterPro" id="IPR017452">
    <property type="entry name" value="GPCR_Rhodpsn_7TM"/>
</dbReference>
<keyword evidence="3 9" id="KW-0812">Transmembrane</keyword>
<evidence type="ECO:0000313" key="12">
    <source>
        <dbReference type="Proteomes" id="UP001233172"/>
    </source>
</evidence>
<feature type="transmembrane region" description="Helical" evidence="9">
    <location>
        <begin position="125"/>
        <end position="151"/>
    </location>
</feature>
<evidence type="ECO:0000256" key="7">
    <source>
        <dbReference type="ARBA" id="ARBA00023170"/>
    </source>
</evidence>
<reference evidence="11" key="1">
    <citation type="journal article" date="2023" name="PLoS Negl. Trop. Dis.">
        <title>A genome sequence for Biomphalaria pfeifferi, the major vector snail for the human-infecting parasite Schistosoma mansoni.</title>
        <authorList>
            <person name="Bu L."/>
            <person name="Lu L."/>
            <person name="Laidemitt M.R."/>
            <person name="Zhang S.M."/>
            <person name="Mutuku M."/>
            <person name="Mkoji G."/>
            <person name="Steinauer M."/>
            <person name="Loker E.S."/>
        </authorList>
    </citation>
    <scope>NUCLEOTIDE SEQUENCE</scope>
    <source>
        <strain evidence="11">KasaAsao</strain>
    </source>
</reference>
<name>A0AAD8FK18_BIOPF</name>
<evidence type="ECO:0000256" key="5">
    <source>
        <dbReference type="ARBA" id="ARBA00023040"/>
    </source>
</evidence>
<dbReference type="InterPro" id="IPR000276">
    <property type="entry name" value="GPCR_Rhodpsn"/>
</dbReference>
<dbReference type="SUPFAM" id="SSF81321">
    <property type="entry name" value="Family A G protein-coupled receptor-like"/>
    <property type="match status" value="1"/>
</dbReference>
<protein>
    <submittedName>
        <fullName evidence="11">Octopamine receptor beta-3R</fullName>
    </submittedName>
</protein>
<gene>
    <name evidence="11" type="ORF">Bpfe_004771</name>
</gene>
<evidence type="ECO:0000256" key="3">
    <source>
        <dbReference type="ARBA" id="ARBA00022692"/>
    </source>
</evidence>
<sequence>MFHLNRNGEIFDSENRSEQDSDSTVSQTKKLYVALYVSMSVTCLFIVLTNGIVMLGLCQALVQDIRKGFQPAVTKGGNSFITKILLTSMTSSCVFYGAYIIPIFITGSIVHGKLVISYSACAAGVYLDYMLCLVTNLHIVSLATDMYFLVCKPLVYRLLTAKTGYALAVTVWTLPTLITILWIALQREQLDECSENVHNFNNFDHATLFSFVFGILFFLTLLLVWIIYGVVLHFIYLFHKQAMKKPNQFGPRIVNTPDTTFQHGHLETSASRLRAKTFKDEVVLKSRFRSNVKSFRFIGLILLSYTAGWSPSWVAYLMYDTAGAVVPYWLNKLLSWCTHISYAINPILYCSNKSIFRDVKKFLSKTT</sequence>
<evidence type="ECO:0000313" key="11">
    <source>
        <dbReference type="EMBL" id="KAK0065974.1"/>
    </source>
</evidence>
<feature type="transmembrane region" description="Helical" evidence="9">
    <location>
        <begin position="83"/>
        <end position="105"/>
    </location>
</feature>
<dbReference type="PROSITE" id="PS50262">
    <property type="entry name" value="G_PROTEIN_RECEP_F1_2"/>
    <property type="match status" value="1"/>
</dbReference>
<feature type="transmembrane region" description="Helical" evidence="9">
    <location>
        <begin position="33"/>
        <end position="62"/>
    </location>
</feature>
<keyword evidence="8" id="KW-0807">Transducer</keyword>